<dbReference type="Proteomes" id="UP000298616">
    <property type="component" value="Chromosome"/>
</dbReference>
<dbReference type="KEGG" id="fpf:DCC35_11605"/>
<sequence>MFLKKLFINSPFYLILLGVTGVFFLSFFFPAIYFAGFVMLGILLVVSCVDILLLFNWYKDQYFSARRSHAKVLSLGNNNKVRIHLSKTVDKKLNGYFIDEIPVKCQERNLRFSYDFGGLDHLTKTYSLHIVERGKYKFGDLRLFVNSPLKLFTKRITIPLSETVPAYPSIIDLKKYNLHSIQSLQMFEGIKRIRRIGQSTEFEQIKDYVQGDEIKKINWKATGRTGKLKVNHYEEEKSQQIYSIIDRSRAMYMPFNKMSLTDYAVNASLILSNAAIQKNDKAGLITFSAHQGAMIKADKNPIQLRRINEVLYSLDQDTTEADFELLYQNIRRVIKHRSMLMLYTNFESKYTIERVLPVLRKLSKLHLLIVVIFENEETTKYATEDAQNLREIYYKVVAGELAMEKKLMIKELQHLGIQTIYTRPQDLSINTLNKYLELKAKGLI</sequence>
<keyword evidence="1" id="KW-0472">Membrane</keyword>
<dbReference type="RefSeq" id="WP_137090942.1">
    <property type="nucleotide sequence ID" value="NZ_CP028923.1"/>
</dbReference>
<evidence type="ECO:0000256" key="1">
    <source>
        <dbReference type="SAM" id="Phobius"/>
    </source>
</evidence>
<dbReference type="SUPFAM" id="SSF53300">
    <property type="entry name" value="vWA-like"/>
    <property type="match status" value="1"/>
</dbReference>
<dbReference type="OrthoDB" id="845740at2"/>
<dbReference type="InterPro" id="IPR002881">
    <property type="entry name" value="DUF58"/>
</dbReference>
<evidence type="ECO:0000259" key="2">
    <source>
        <dbReference type="Pfam" id="PF01882"/>
    </source>
</evidence>
<keyword evidence="4" id="KW-1185">Reference proteome</keyword>
<dbReference type="PANTHER" id="PTHR33608:SF3">
    <property type="entry name" value="SLR2013 PROTEIN"/>
    <property type="match status" value="1"/>
</dbReference>
<gene>
    <name evidence="3" type="ORF">DCC35_11605</name>
</gene>
<feature type="transmembrane region" description="Helical" evidence="1">
    <location>
        <begin position="38"/>
        <end position="58"/>
    </location>
</feature>
<protein>
    <submittedName>
        <fullName evidence="3">DUF58 domain-containing protein</fullName>
    </submittedName>
</protein>
<name>A0A4D7JX39_9BACT</name>
<reference evidence="3 4" key="1">
    <citation type="submission" date="2018-04" db="EMBL/GenBank/DDBJ databases">
        <title>Complete genome uncultured novel isolate.</title>
        <authorList>
            <person name="Merlino G."/>
        </authorList>
    </citation>
    <scope>NUCLEOTIDE SEQUENCE [LARGE SCALE GENOMIC DNA]</scope>
    <source>
        <strain evidence="4">R1DC9</strain>
    </source>
</reference>
<dbReference type="EMBL" id="CP028923">
    <property type="protein sequence ID" value="QCK15345.1"/>
    <property type="molecule type" value="Genomic_DNA"/>
</dbReference>
<evidence type="ECO:0000313" key="4">
    <source>
        <dbReference type="Proteomes" id="UP000298616"/>
    </source>
</evidence>
<proteinExistence type="predicted"/>
<keyword evidence="1" id="KW-0812">Transmembrane</keyword>
<evidence type="ECO:0000313" key="3">
    <source>
        <dbReference type="EMBL" id="QCK15345.1"/>
    </source>
</evidence>
<dbReference type="AlphaFoldDB" id="A0A4D7JX39"/>
<dbReference type="InterPro" id="IPR036465">
    <property type="entry name" value="vWFA_dom_sf"/>
</dbReference>
<feature type="transmembrane region" description="Helical" evidence="1">
    <location>
        <begin position="12"/>
        <end position="32"/>
    </location>
</feature>
<dbReference type="Pfam" id="PF01882">
    <property type="entry name" value="DUF58"/>
    <property type="match status" value="1"/>
</dbReference>
<keyword evidence="1" id="KW-1133">Transmembrane helix</keyword>
<dbReference type="PANTHER" id="PTHR33608">
    <property type="entry name" value="BLL2464 PROTEIN"/>
    <property type="match status" value="1"/>
</dbReference>
<accession>A0A4D7JX39</accession>
<organism evidence="3 4">
    <name type="scientific">Mangrovivirga cuniculi</name>
    <dbReference type="NCBI Taxonomy" id="2715131"/>
    <lineage>
        <taxon>Bacteria</taxon>
        <taxon>Pseudomonadati</taxon>
        <taxon>Bacteroidota</taxon>
        <taxon>Cytophagia</taxon>
        <taxon>Cytophagales</taxon>
        <taxon>Mangrovivirgaceae</taxon>
        <taxon>Mangrovivirga</taxon>
    </lineage>
</organism>
<feature type="domain" description="DUF58" evidence="2">
    <location>
        <begin position="205"/>
        <end position="376"/>
    </location>
</feature>